<dbReference type="RefSeq" id="WP_143085033.1">
    <property type="nucleotide sequence ID" value="NZ_FOLO01000004.1"/>
</dbReference>
<evidence type="ECO:0000313" key="3">
    <source>
        <dbReference type="EMBL" id="SFC06678.1"/>
    </source>
</evidence>
<dbReference type="AlphaFoldDB" id="A0A1I1GA04"/>
<protein>
    <submittedName>
        <fullName evidence="3">L-ascorbate metabolism protein UlaG, beta-lactamase superfamily</fullName>
    </submittedName>
</protein>
<dbReference type="CDD" id="cd06262">
    <property type="entry name" value="metallo-hydrolase-like_MBL-fold"/>
    <property type="match status" value="1"/>
</dbReference>
<evidence type="ECO:0000259" key="2">
    <source>
        <dbReference type="Pfam" id="PF20693"/>
    </source>
</evidence>
<evidence type="ECO:0000256" key="1">
    <source>
        <dbReference type="ARBA" id="ARBA00022801"/>
    </source>
</evidence>
<dbReference type="Gene3D" id="3.60.15.10">
    <property type="entry name" value="Ribonuclease Z/Hydroxyacylglutathione hydrolase-like"/>
    <property type="match status" value="1"/>
</dbReference>
<sequence>MVAFKKGIIATCWAVLRCFERPVTTNSSKLPDLCPTDDAKYVDSYIDMLNETLINREQTVREIALTSPYSGGKSSLLNTYIRKTPFLKFTSISLASFKDLSQGVVVDSPDENTAIIAGANGSNINLEASHAREDLSKIENSKELLSKVTHCLITHCQKGHFDHLDRAGSKWLKENNIPVFCSLQDAKFISNKGINVSILDENVKNDFLNGSIDLIPCLHGKGLIGKLMAHGFGYYIQLKNEPSLYITGDTRLTSEISGFIMDKQPENIVLPAGGARFDLGDDIIMDIEEALKVAEISKGNIIANHLEALDHCPVTRSDLNKSVKIQNLEKRFFIPQDGESIIL</sequence>
<dbReference type="InterPro" id="IPR050114">
    <property type="entry name" value="UPF0173_UPF0282_UlaG_hydrolase"/>
</dbReference>
<dbReference type="STRING" id="1123010.SAMN02745724_00818"/>
<keyword evidence="1" id="KW-0378">Hydrolase</keyword>
<name>A0A1I1GA04_9GAMM</name>
<dbReference type="InterPro" id="IPR036866">
    <property type="entry name" value="RibonucZ/Hydroxyglut_hydro"/>
</dbReference>
<dbReference type="PANTHER" id="PTHR43546">
    <property type="entry name" value="UPF0173 METAL-DEPENDENT HYDROLASE MJ1163-RELATED"/>
    <property type="match status" value="1"/>
</dbReference>
<gene>
    <name evidence="3" type="ORF">SAMN02745724_00818</name>
</gene>
<reference evidence="3 4" key="1">
    <citation type="submission" date="2016-10" db="EMBL/GenBank/DDBJ databases">
        <authorList>
            <person name="de Groot N.N."/>
        </authorList>
    </citation>
    <scope>NUCLEOTIDE SEQUENCE [LARGE SCALE GENOMIC DNA]</scope>
    <source>
        <strain evidence="3 4">DSM 6059</strain>
    </source>
</reference>
<proteinExistence type="predicted"/>
<dbReference type="SUPFAM" id="SSF56281">
    <property type="entry name" value="Metallo-hydrolase/oxidoreductase"/>
    <property type="match status" value="1"/>
</dbReference>
<dbReference type="Pfam" id="PF20693">
    <property type="entry name" value="YobI-ATPase"/>
    <property type="match status" value="1"/>
</dbReference>
<keyword evidence="4" id="KW-1185">Reference proteome</keyword>
<organism evidence="3 4">
    <name type="scientific">Pseudoalteromonas denitrificans DSM 6059</name>
    <dbReference type="NCBI Taxonomy" id="1123010"/>
    <lineage>
        <taxon>Bacteria</taxon>
        <taxon>Pseudomonadati</taxon>
        <taxon>Pseudomonadota</taxon>
        <taxon>Gammaproteobacteria</taxon>
        <taxon>Alteromonadales</taxon>
        <taxon>Pseudoalteromonadaceae</taxon>
        <taxon>Pseudoalteromonas</taxon>
    </lineage>
</organism>
<dbReference type="OrthoDB" id="9805728at2"/>
<dbReference type="PANTHER" id="PTHR43546:SF9">
    <property type="entry name" value="L-ASCORBATE-6-PHOSPHATE LACTONASE ULAG-RELATED"/>
    <property type="match status" value="1"/>
</dbReference>
<dbReference type="Proteomes" id="UP000198862">
    <property type="component" value="Unassembled WGS sequence"/>
</dbReference>
<evidence type="ECO:0000313" key="4">
    <source>
        <dbReference type="Proteomes" id="UP000198862"/>
    </source>
</evidence>
<dbReference type="InterPro" id="IPR048428">
    <property type="entry name" value="YobI-NTPase"/>
</dbReference>
<dbReference type="GO" id="GO:0016787">
    <property type="term" value="F:hydrolase activity"/>
    <property type="evidence" value="ECO:0007669"/>
    <property type="project" value="UniProtKB-KW"/>
</dbReference>
<accession>A0A1I1GA04</accession>
<dbReference type="EMBL" id="FOLO01000004">
    <property type="protein sequence ID" value="SFC06678.1"/>
    <property type="molecule type" value="Genomic_DNA"/>
</dbReference>
<feature type="domain" description="YobI-like P-loop NTPase" evidence="2">
    <location>
        <begin position="45"/>
        <end position="102"/>
    </location>
</feature>